<evidence type="ECO:0000313" key="3">
    <source>
        <dbReference type="EMBL" id="MFD1232549.1"/>
    </source>
</evidence>
<proteinExistence type="predicted"/>
<keyword evidence="2" id="KW-0472">Membrane</keyword>
<reference evidence="4" key="1">
    <citation type="journal article" date="2019" name="Int. J. Syst. Evol. Microbiol.">
        <title>The Global Catalogue of Microorganisms (GCM) 10K type strain sequencing project: providing services to taxonomists for standard genome sequencing and annotation.</title>
        <authorList>
            <consortium name="The Broad Institute Genomics Platform"/>
            <consortium name="The Broad Institute Genome Sequencing Center for Infectious Disease"/>
            <person name="Wu L."/>
            <person name="Ma J."/>
        </authorList>
    </citation>
    <scope>NUCLEOTIDE SEQUENCE [LARGE SCALE GENOMIC DNA]</scope>
    <source>
        <strain evidence="4">CCUG 49018</strain>
    </source>
</reference>
<name>A0ABW3VER6_9PSEU</name>
<evidence type="ECO:0000256" key="2">
    <source>
        <dbReference type="SAM" id="Phobius"/>
    </source>
</evidence>
<comment type="caution">
    <text evidence="3">The sequence shown here is derived from an EMBL/GenBank/DDBJ whole genome shotgun (WGS) entry which is preliminary data.</text>
</comment>
<organism evidence="3 4">
    <name type="scientific">Pseudonocardia benzenivorans</name>
    <dbReference type="NCBI Taxonomy" id="228005"/>
    <lineage>
        <taxon>Bacteria</taxon>
        <taxon>Bacillati</taxon>
        <taxon>Actinomycetota</taxon>
        <taxon>Actinomycetes</taxon>
        <taxon>Pseudonocardiales</taxon>
        <taxon>Pseudonocardiaceae</taxon>
        <taxon>Pseudonocardia</taxon>
    </lineage>
</organism>
<evidence type="ECO:0000256" key="1">
    <source>
        <dbReference type="SAM" id="MobiDB-lite"/>
    </source>
</evidence>
<feature type="transmembrane region" description="Helical" evidence="2">
    <location>
        <begin position="45"/>
        <end position="66"/>
    </location>
</feature>
<protein>
    <submittedName>
        <fullName evidence="3">Uncharacterized protein</fullName>
    </submittedName>
</protein>
<dbReference type="RefSeq" id="WP_103380442.1">
    <property type="nucleotide sequence ID" value="NZ_BAABKS010000085.1"/>
</dbReference>
<keyword evidence="2" id="KW-1133">Transmembrane helix</keyword>
<dbReference type="Proteomes" id="UP001597182">
    <property type="component" value="Unassembled WGS sequence"/>
</dbReference>
<feature type="region of interest" description="Disordered" evidence="1">
    <location>
        <begin position="68"/>
        <end position="92"/>
    </location>
</feature>
<keyword evidence="4" id="KW-1185">Reference proteome</keyword>
<keyword evidence="2" id="KW-0812">Transmembrane</keyword>
<dbReference type="EMBL" id="JBHTMB010000026">
    <property type="protein sequence ID" value="MFD1232549.1"/>
    <property type="molecule type" value="Genomic_DNA"/>
</dbReference>
<evidence type="ECO:0000313" key="4">
    <source>
        <dbReference type="Proteomes" id="UP001597182"/>
    </source>
</evidence>
<accession>A0ABW3VER6</accession>
<gene>
    <name evidence="3" type="ORF">ACFQ34_04565</name>
</gene>
<sequence>MGELSDDELTGMLRAAGPVEAPPAAFGVDDVVRASRRAGTRRRNAIVGGAAAAVLVLGGVTVGIAATGGGGGQETATSSAAGGGAPGFGEAAAPAVPPPAADAGCVPMQDPGLRTLLDAALPQVAGAKEAAVPMVCKPGGGREVHLEVDDGPAHGVLAVVFTPAGEPVEDGLPVGWARAGAPTASGGYVAVTSTADADSGAIPFEAQLASVASVLAAQL</sequence>